<proteinExistence type="predicted"/>
<evidence type="ECO:0000313" key="2">
    <source>
        <dbReference type="Proteomes" id="UP000008021"/>
    </source>
</evidence>
<dbReference type="HOGENOM" id="CLU_1398338_0_0_1"/>
<name>A0A0E0EQ46_9ORYZ</name>
<accession>A0A0E0EQ46</accession>
<protein>
    <submittedName>
        <fullName evidence="1">Uncharacterized protein</fullName>
    </submittedName>
</protein>
<reference evidence="1" key="2">
    <citation type="submission" date="2018-05" db="EMBL/GenBank/DDBJ databases">
        <title>OmerRS3 (Oryza meridionalis Reference Sequence Version 3).</title>
        <authorList>
            <person name="Zhang J."/>
            <person name="Kudrna D."/>
            <person name="Lee S."/>
            <person name="Talag J."/>
            <person name="Welchert J."/>
            <person name="Wing R.A."/>
        </authorList>
    </citation>
    <scope>NUCLEOTIDE SEQUENCE [LARGE SCALE GENOMIC DNA]</scope>
    <source>
        <strain evidence="1">cv. OR44</strain>
    </source>
</reference>
<sequence>MGAEITAVPNISEGLPEISKKMMYLAAQLQALAAPSAEQAMSLGAAERSDRQAVTFLRPRQHEFKQRLQGANSRRRMSCLPQPKAAVPHGRLSRSYAAHLGGNKTWWRGAGDGINGATSAQAAVDHNGETTSFTMPTGTTTGWVVTGNSCQMESSSFALGSASTVRAVGDNPGEAQGDRRHVVKGSGAYFCDANP</sequence>
<dbReference type="Gramene" id="OMERI09G02570.1">
    <property type="protein sequence ID" value="OMERI09G02570.1"/>
    <property type="gene ID" value="OMERI09G02570"/>
</dbReference>
<dbReference type="Proteomes" id="UP000008021">
    <property type="component" value="Chromosome 9"/>
</dbReference>
<keyword evidence="2" id="KW-1185">Reference proteome</keyword>
<evidence type="ECO:0000313" key="1">
    <source>
        <dbReference type="EnsemblPlants" id="OMERI09G02570.1"/>
    </source>
</evidence>
<dbReference type="AlphaFoldDB" id="A0A0E0EQ46"/>
<reference evidence="1" key="1">
    <citation type="submission" date="2015-04" db="UniProtKB">
        <authorList>
            <consortium name="EnsemblPlants"/>
        </authorList>
    </citation>
    <scope>IDENTIFICATION</scope>
</reference>
<organism evidence="1">
    <name type="scientific">Oryza meridionalis</name>
    <dbReference type="NCBI Taxonomy" id="40149"/>
    <lineage>
        <taxon>Eukaryota</taxon>
        <taxon>Viridiplantae</taxon>
        <taxon>Streptophyta</taxon>
        <taxon>Embryophyta</taxon>
        <taxon>Tracheophyta</taxon>
        <taxon>Spermatophyta</taxon>
        <taxon>Magnoliopsida</taxon>
        <taxon>Liliopsida</taxon>
        <taxon>Poales</taxon>
        <taxon>Poaceae</taxon>
        <taxon>BOP clade</taxon>
        <taxon>Oryzoideae</taxon>
        <taxon>Oryzeae</taxon>
        <taxon>Oryzinae</taxon>
        <taxon>Oryza</taxon>
    </lineage>
</organism>
<dbReference type="EnsemblPlants" id="OMERI09G02570.1">
    <property type="protein sequence ID" value="OMERI09G02570.1"/>
    <property type="gene ID" value="OMERI09G02570"/>
</dbReference>